<organism evidence="2 3">
    <name type="scientific">Aspergillus turcosus</name>
    <dbReference type="NCBI Taxonomy" id="1245748"/>
    <lineage>
        <taxon>Eukaryota</taxon>
        <taxon>Fungi</taxon>
        <taxon>Dikarya</taxon>
        <taxon>Ascomycota</taxon>
        <taxon>Pezizomycotina</taxon>
        <taxon>Eurotiomycetes</taxon>
        <taxon>Eurotiomycetidae</taxon>
        <taxon>Eurotiales</taxon>
        <taxon>Aspergillaceae</taxon>
        <taxon>Aspergillus</taxon>
        <taxon>Aspergillus subgen. Fumigati</taxon>
    </lineage>
</organism>
<dbReference type="EMBL" id="NIDN02000271">
    <property type="protein sequence ID" value="RLL93731.1"/>
    <property type="molecule type" value="Genomic_DNA"/>
</dbReference>
<proteinExistence type="predicted"/>
<keyword evidence="3" id="KW-1185">Reference proteome</keyword>
<comment type="caution">
    <text evidence="2">The sequence shown here is derived from an EMBL/GenBank/DDBJ whole genome shotgun (WGS) entry which is preliminary data.</text>
</comment>
<protein>
    <submittedName>
        <fullName evidence="2">Uncharacterized protein</fullName>
    </submittedName>
</protein>
<feature type="region of interest" description="Disordered" evidence="1">
    <location>
        <begin position="42"/>
        <end position="72"/>
    </location>
</feature>
<accession>A0A229YWY4</accession>
<gene>
    <name evidence="2" type="ORF">CFD26_101207</name>
</gene>
<reference evidence="2 3" key="1">
    <citation type="submission" date="2018-08" db="EMBL/GenBank/DDBJ databases">
        <title>Draft genome sequences of two Aspergillus turcosus clinical strains isolated from bronchoalveolar lavage fluid: one azole-susceptible and the other azole-resistant.</title>
        <authorList>
            <person name="Parent-Michaud M."/>
            <person name="Dufresne P.J."/>
            <person name="Fournier E."/>
            <person name="Martineau C."/>
            <person name="Moreira S."/>
            <person name="Perkins V."/>
            <person name="De Repentigny L."/>
            <person name="Dufresne S.F."/>
        </authorList>
    </citation>
    <scope>NUCLEOTIDE SEQUENCE [LARGE SCALE GENOMIC DNA]</scope>
    <source>
        <strain evidence="2">HMR AF 1038</strain>
    </source>
</reference>
<evidence type="ECO:0000313" key="3">
    <source>
        <dbReference type="Proteomes" id="UP000215289"/>
    </source>
</evidence>
<evidence type="ECO:0000313" key="2">
    <source>
        <dbReference type="EMBL" id="RLL93731.1"/>
    </source>
</evidence>
<name>A0A229YWY4_9EURO</name>
<sequence length="105" mass="11281">MDNVPAPIPKIQPWKAMKSMEENTNPNFSKFVATNEVAACDGSSVSKPMNRKTAHEAPVDNASQVTSSPHREHNCTVIPSLSGAIFEQSTNCTASFILGTLSMDS</sequence>
<dbReference type="AlphaFoldDB" id="A0A229YWY4"/>
<dbReference type="Proteomes" id="UP000215289">
    <property type="component" value="Unassembled WGS sequence"/>
</dbReference>
<dbReference type="OrthoDB" id="5413110at2759"/>
<evidence type="ECO:0000256" key="1">
    <source>
        <dbReference type="SAM" id="MobiDB-lite"/>
    </source>
</evidence>